<dbReference type="PROSITE" id="PS51123">
    <property type="entry name" value="OMPA_2"/>
    <property type="match status" value="1"/>
</dbReference>
<proteinExistence type="predicted"/>
<evidence type="ECO:0000313" key="4">
    <source>
        <dbReference type="EMBL" id="CCO21712.1"/>
    </source>
</evidence>
<evidence type="ECO:0000256" key="1">
    <source>
        <dbReference type="SAM" id="Phobius"/>
    </source>
</evidence>
<dbReference type="InterPro" id="IPR006665">
    <property type="entry name" value="OmpA-like"/>
</dbReference>
<accession>S0DF91</accession>
<feature type="transmembrane region" description="Helical" evidence="1">
    <location>
        <begin position="188"/>
        <end position="206"/>
    </location>
</feature>
<keyword evidence="1" id="KW-1133">Transmembrane helix</keyword>
<keyword evidence="1" id="KW-0472">Membrane</keyword>
<dbReference type="EMBL" id="HF548331">
    <property type="protein sequence ID" value="CCO21824.1"/>
    <property type="molecule type" value="Genomic_DNA"/>
</dbReference>
<dbReference type="PANTHER" id="PTHR30329">
    <property type="entry name" value="STATOR ELEMENT OF FLAGELLAR MOTOR COMPLEX"/>
    <property type="match status" value="1"/>
</dbReference>
<dbReference type="EMBL" id="HF548320">
    <property type="protein sequence ID" value="CCO21712.1"/>
    <property type="molecule type" value="Genomic_DNA"/>
</dbReference>
<evidence type="ECO:0000313" key="5">
    <source>
        <dbReference type="EMBL" id="CCO21824.1"/>
    </source>
</evidence>
<feature type="domain" description="OmpA-like" evidence="2">
    <location>
        <begin position="271"/>
        <end position="388"/>
    </location>
</feature>
<dbReference type="InterPro" id="IPR009282">
    <property type="entry name" value="DUF937"/>
</dbReference>
<protein>
    <submittedName>
        <fullName evidence="5">Putative outer membrane protein A</fullName>
    </submittedName>
</protein>
<dbReference type="PANTHER" id="PTHR30329:SF21">
    <property type="entry name" value="LIPOPROTEIN YIAD-RELATED"/>
    <property type="match status" value="1"/>
</dbReference>
<name>S0DF91_9ZZZZ</name>
<reference evidence="5" key="2">
    <citation type="journal article" date="2013" name="Biotechnol. Biofuels">
        <title>Mining for hemicellulases in the fungus-growing termite Pseudacanthotermes militaris using functional metagenomics.</title>
        <authorList>
            <person name="Bastien G."/>
            <person name="Arnal G."/>
            <person name="Bozonnet S."/>
            <person name="Laguerre S."/>
            <person name="Ferreira F."/>
            <person name="Faure R."/>
            <person name="Henrissat B."/>
            <person name="Lefevre F."/>
            <person name="Robe P."/>
            <person name="Bouchez O."/>
            <person name="Noirot C."/>
            <person name="Dumon C."/>
            <person name="O'Donohue M."/>
        </authorList>
    </citation>
    <scope>NUCLEOTIDE SEQUENCE</scope>
</reference>
<dbReference type="InterPro" id="IPR050330">
    <property type="entry name" value="Bact_OuterMem_StrucFunc"/>
</dbReference>
<dbReference type="CDD" id="cd07185">
    <property type="entry name" value="OmpA_C-like"/>
    <property type="match status" value="1"/>
</dbReference>
<dbReference type="Gene3D" id="3.30.1330.60">
    <property type="entry name" value="OmpA-like domain"/>
    <property type="match status" value="1"/>
</dbReference>
<dbReference type="InterPro" id="IPR036737">
    <property type="entry name" value="OmpA-like_sf"/>
</dbReference>
<dbReference type="EMBL" id="HF548305">
    <property type="protein sequence ID" value="CCO21473.1"/>
    <property type="molecule type" value="Genomic_DNA"/>
</dbReference>
<dbReference type="Pfam" id="PF00691">
    <property type="entry name" value="OmpA"/>
    <property type="match status" value="1"/>
</dbReference>
<reference evidence="5" key="1">
    <citation type="submission" date="2012-10" db="EMBL/GenBank/DDBJ databases">
        <authorList>
            <person name="Sandrine L."/>
        </authorList>
    </citation>
    <scope>NUCLEOTIDE SEQUENCE</scope>
</reference>
<organism evidence="5">
    <name type="scientific">termite gut metagenome</name>
    <dbReference type="NCBI Taxonomy" id="433724"/>
    <lineage>
        <taxon>unclassified sequences</taxon>
        <taxon>metagenomes</taxon>
        <taxon>organismal metagenomes</taxon>
    </lineage>
</organism>
<evidence type="ECO:0000313" key="3">
    <source>
        <dbReference type="EMBL" id="CCO21473.1"/>
    </source>
</evidence>
<sequence>MTKIHDSIMSLIKPARIATASATLGETEHKVIAATDLILPALLEKMVKKGDTPEVEAVLKEAEKLKIYENYDKIWEGSGIDTHVNIGERMENRLLGTHDPKFNANIAAKVGMKEEHVDRLTNWIAATMTAWIAAHMAGGKSYKSLLTELAGEHKPVEHKAEPHKTAAHKAATHTTHAAAPKKKCRLGWLWWLLGLLALAAIICLCWRSCCKKEIKTNEQVTVVHEVTKPAFEVIKMHLPDGTPITMYRGHLESAIKAFLDSDKFKNATDAELRSVWFEFNDIEFEHNSATALMPGAQAQLNTLVGILKNYPGVKIKIGAFADKTGTRAVNYAISEQRALNIEAALEKAGVHADHVSTEGFGEDYAKVAESASDLQRAPDRDIAMRFTK</sequence>
<gene>
    <name evidence="5" type="ORF">BN138_1012</name>
    <name evidence="3" type="ORF">BN138_661</name>
    <name evidence="4" type="ORF">BN138_900</name>
</gene>
<keyword evidence="1" id="KW-0812">Transmembrane</keyword>
<evidence type="ECO:0000259" key="2">
    <source>
        <dbReference type="PROSITE" id="PS51123"/>
    </source>
</evidence>
<dbReference type="AlphaFoldDB" id="S0DF91"/>
<dbReference type="Pfam" id="PF06078">
    <property type="entry name" value="DUF937"/>
    <property type="match status" value="1"/>
</dbReference>
<dbReference type="SUPFAM" id="SSF103088">
    <property type="entry name" value="OmpA-like"/>
    <property type="match status" value="1"/>
</dbReference>